<accession>A0AAX6F8L9</accession>
<dbReference type="PANTHER" id="PTHR46325">
    <property type="entry name" value="CRIB DOMAIN-CONTAINING PROTEIN RIC8"/>
    <property type="match status" value="1"/>
</dbReference>
<keyword evidence="4" id="KW-1185">Reference proteome</keyword>
<dbReference type="PANTHER" id="PTHR46325:SF20">
    <property type="entry name" value="CRIB DOMAIN-CONTAINING PROTEIN RIC10"/>
    <property type="match status" value="1"/>
</dbReference>
<dbReference type="InterPro" id="IPR000095">
    <property type="entry name" value="CRIB_dom"/>
</dbReference>
<dbReference type="Pfam" id="PF00786">
    <property type="entry name" value="PBD"/>
    <property type="match status" value="1"/>
</dbReference>
<sequence length="263" mass="27912">MSNKGNTKVKGLLKGLRYISNIRGRKRTGDADRIPTDVKHVAHIGWDGPAAVNNTPTWMNEFHSAPLTTSFGQDGRDVVCSPKSASQEIPLGGGMPSDSPPSKPPRRSRRHASASESPESGSATPEHESSSARASGSRHSRRQSGSEPSAEGSSRRGARRSSKSAGCEPGSESPARDLPSIPKQSRRRKTKTGSDGGGSSRPSARSKDPPPADADPETRPLPVLEAVAEGGINNYRVSDQIQGPDPTRLDLLELSPSSFLFSF</sequence>
<evidence type="ECO:0000313" key="3">
    <source>
        <dbReference type="EMBL" id="KAJ6812696.1"/>
    </source>
</evidence>
<evidence type="ECO:0000259" key="2">
    <source>
        <dbReference type="Pfam" id="PF00786"/>
    </source>
</evidence>
<comment type="caution">
    <text evidence="3">The sequence shown here is derived from an EMBL/GenBank/DDBJ whole genome shotgun (WGS) entry which is preliminary data.</text>
</comment>
<evidence type="ECO:0000256" key="1">
    <source>
        <dbReference type="SAM" id="MobiDB-lite"/>
    </source>
</evidence>
<reference evidence="3" key="2">
    <citation type="submission" date="2023-04" db="EMBL/GenBank/DDBJ databases">
        <authorList>
            <person name="Bruccoleri R.E."/>
            <person name="Oakeley E.J."/>
            <person name="Faust A.-M."/>
            <person name="Dessus-Babus S."/>
            <person name="Altorfer M."/>
            <person name="Burckhardt D."/>
            <person name="Oertli M."/>
            <person name="Naumann U."/>
            <person name="Petersen F."/>
            <person name="Wong J."/>
        </authorList>
    </citation>
    <scope>NUCLEOTIDE SEQUENCE</scope>
    <source>
        <strain evidence="3">GSM-AAB239-AS_SAM_17_03QT</strain>
        <tissue evidence="3">Leaf</tissue>
    </source>
</reference>
<name>A0AAX6F8L9_IRIPA</name>
<dbReference type="Proteomes" id="UP001140949">
    <property type="component" value="Unassembled WGS sequence"/>
</dbReference>
<reference evidence="3" key="1">
    <citation type="journal article" date="2023" name="GigaByte">
        <title>Genome assembly of the bearded iris, Iris pallida Lam.</title>
        <authorList>
            <person name="Bruccoleri R.E."/>
            <person name="Oakeley E.J."/>
            <person name="Faust A.M.E."/>
            <person name="Altorfer M."/>
            <person name="Dessus-Babus S."/>
            <person name="Burckhardt D."/>
            <person name="Oertli M."/>
            <person name="Naumann U."/>
            <person name="Petersen F."/>
            <person name="Wong J."/>
        </authorList>
    </citation>
    <scope>NUCLEOTIDE SEQUENCE</scope>
    <source>
        <strain evidence="3">GSM-AAB239-AS_SAM_17_03QT</strain>
    </source>
</reference>
<feature type="compositionally biased region" description="Low complexity" evidence="1">
    <location>
        <begin position="143"/>
        <end position="152"/>
    </location>
</feature>
<dbReference type="EMBL" id="JANAVB010030879">
    <property type="protein sequence ID" value="KAJ6812696.1"/>
    <property type="molecule type" value="Genomic_DNA"/>
</dbReference>
<protein>
    <submittedName>
        <fullName evidence="3">CRIB domain-containing protein RIC7</fullName>
    </submittedName>
</protein>
<organism evidence="3 4">
    <name type="scientific">Iris pallida</name>
    <name type="common">Sweet iris</name>
    <dbReference type="NCBI Taxonomy" id="29817"/>
    <lineage>
        <taxon>Eukaryota</taxon>
        <taxon>Viridiplantae</taxon>
        <taxon>Streptophyta</taxon>
        <taxon>Embryophyta</taxon>
        <taxon>Tracheophyta</taxon>
        <taxon>Spermatophyta</taxon>
        <taxon>Magnoliopsida</taxon>
        <taxon>Liliopsida</taxon>
        <taxon>Asparagales</taxon>
        <taxon>Iridaceae</taxon>
        <taxon>Iridoideae</taxon>
        <taxon>Irideae</taxon>
        <taxon>Iris</taxon>
    </lineage>
</organism>
<gene>
    <name evidence="3" type="ORF">M6B38_147485</name>
</gene>
<evidence type="ECO:0000313" key="4">
    <source>
        <dbReference type="Proteomes" id="UP001140949"/>
    </source>
</evidence>
<feature type="region of interest" description="Disordered" evidence="1">
    <location>
        <begin position="69"/>
        <end position="222"/>
    </location>
</feature>
<dbReference type="AlphaFoldDB" id="A0AAX6F8L9"/>
<feature type="compositionally biased region" description="Low complexity" evidence="1">
    <location>
        <begin position="114"/>
        <end position="124"/>
    </location>
</feature>
<feature type="domain" description="CRIB" evidence="2">
    <location>
        <begin position="35"/>
        <end position="67"/>
    </location>
</feature>
<proteinExistence type="predicted"/>
<dbReference type="CDD" id="cd00132">
    <property type="entry name" value="CRIB"/>
    <property type="match status" value="1"/>
</dbReference>